<dbReference type="PANTHER" id="PTHR31945">
    <property type="entry name" value="TRANSCRIPTION FACTOR SCREAM2-RELATED"/>
    <property type="match status" value="1"/>
</dbReference>
<dbReference type="GO" id="GO:0005634">
    <property type="term" value="C:nucleus"/>
    <property type="evidence" value="ECO:0007669"/>
    <property type="project" value="UniProtKB-SubCell"/>
</dbReference>
<keyword evidence="7" id="KW-1185">Reference proteome</keyword>
<dbReference type="InterPro" id="IPR054502">
    <property type="entry name" value="bHLH-TF_ACT-like_plant"/>
</dbReference>
<evidence type="ECO:0000313" key="7">
    <source>
        <dbReference type="Proteomes" id="UP001558713"/>
    </source>
</evidence>
<dbReference type="InterPro" id="IPR051358">
    <property type="entry name" value="TF_AMS/ICE1/BHLH6-like"/>
</dbReference>
<comment type="caution">
    <text evidence="6">The sequence shown here is derived from an EMBL/GenBank/DDBJ whole genome shotgun (WGS) entry which is preliminary data.</text>
</comment>
<feature type="domain" description="Plant bHLH transcription factor ACT-like" evidence="5">
    <location>
        <begin position="73"/>
        <end position="149"/>
    </location>
</feature>
<sequence length="156" mass="18175">MVVAREQKKRASQGKPHFLQNLTHFKLSNHEQSMVIREILLYIAMLKLEIEALQREYEDFKIIKREPLHQFQEVRVEKLGERFQVKIKSIKRENNLVNILEAFEEMGLSVAKARASCQDSFDMEAIVSPQSKDKLWSLDDMTQTLLKALVKSSSTL</sequence>
<dbReference type="Pfam" id="PF22754">
    <property type="entry name" value="bHLH-TF_ACT-like_plant"/>
    <property type="match status" value="1"/>
</dbReference>
<protein>
    <recommendedName>
        <fullName evidence="5">Plant bHLH transcription factor ACT-like domain-containing protein</fullName>
    </recommendedName>
</protein>
<evidence type="ECO:0000313" key="6">
    <source>
        <dbReference type="EMBL" id="KAL1212830.1"/>
    </source>
</evidence>
<evidence type="ECO:0000256" key="1">
    <source>
        <dbReference type="ARBA" id="ARBA00004123"/>
    </source>
</evidence>
<organism evidence="6 7">
    <name type="scientific">Cardamine amara subsp. amara</name>
    <dbReference type="NCBI Taxonomy" id="228776"/>
    <lineage>
        <taxon>Eukaryota</taxon>
        <taxon>Viridiplantae</taxon>
        <taxon>Streptophyta</taxon>
        <taxon>Embryophyta</taxon>
        <taxon>Tracheophyta</taxon>
        <taxon>Spermatophyta</taxon>
        <taxon>Magnoliopsida</taxon>
        <taxon>eudicotyledons</taxon>
        <taxon>Gunneridae</taxon>
        <taxon>Pentapetalae</taxon>
        <taxon>rosids</taxon>
        <taxon>malvids</taxon>
        <taxon>Brassicales</taxon>
        <taxon>Brassicaceae</taxon>
        <taxon>Cardamineae</taxon>
        <taxon>Cardamine</taxon>
    </lineage>
</organism>
<keyword evidence="2" id="KW-0238">DNA-binding</keyword>
<evidence type="ECO:0000256" key="4">
    <source>
        <dbReference type="SAM" id="Coils"/>
    </source>
</evidence>
<name>A0ABD1BGT1_CARAN</name>
<gene>
    <name evidence="6" type="ORF">V5N11_019279</name>
</gene>
<evidence type="ECO:0000259" key="5">
    <source>
        <dbReference type="Pfam" id="PF22754"/>
    </source>
</evidence>
<keyword evidence="3" id="KW-0539">Nucleus</keyword>
<evidence type="ECO:0000256" key="2">
    <source>
        <dbReference type="ARBA" id="ARBA00023125"/>
    </source>
</evidence>
<comment type="subcellular location">
    <subcellularLocation>
        <location evidence="1">Nucleus</location>
    </subcellularLocation>
</comment>
<dbReference type="Proteomes" id="UP001558713">
    <property type="component" value="Unassembled WGS sequence"/>
</dbReference>
<dbReference type="PANTHER" id="PTHR31945:SF27">
    <property type="entry name" value="TRANSCRIPTION FACTOR BHLH35-LIKE PROTEIN"/>
    <property type="match status" value="1"/>
</dbReference>
<accession>A0ABD1BGT1</accession>
<proteinExistence type="predicted"/>
<dbReference type="EMBL" id="JBANAX010000361">
    <property type="protein sequence ID" value="KAL1212830.1"/>
    <property type="molecule type" value="Genomic_DNA"/>
</dbReference>
<evidence type="ECO:0000256" key="3">
    <source>
        <dbReference type="ARBA" id="ARBA00023242"/>
    </source>
</evidence>
<feature type="coiled-coil region" evidence="4">
    <location>
        <begin position="36"/>
        <end position="63"/>
    </location>
</feature>
<dbReference type="GO" id="GO:0080090">
    <property type="term" value="P:regulation of primary metabolic process"/>
    <property type="evidence" value="ECO:0007669"/>
    <property type="project" value="UniProtKB-ARBA"/>
</dbReference>
<keyword evidence="4" id="KW-0175">Coiled coil</keyword>
<dbReference type="AlphaFoldDB" id="A0ABD1BGT1"/>
<reference evidence="6 7" key="1">
    <citation type="submission" date="2024-04" db="EMBL/GenBank/DDBJ databases">
        <title>Genome assembly C_amara_ONT_v2.</title>
        <authorList>
            <person name="Yant L."/>
            <person name="Moore C."/>
            <person name="Slenker M."/>
        </authorList>
    </citation>
    <scope>NUCLEOTIDE SEQUENCE [LARGE SCALE GENOMIC DNA]</scope>
    <source>
        <tissue evidence="6">Leaf</tissue>
    </source>
</reference>